<dbReference type="PRINTS" id="PR00867">
    <property type="entry name" value="DNAPOLG"/>
</dbReference>
<dbReference type="Proteomes" id="UP001283341">
    <property type="component" value="Unassembled WGS sequence"/>
</dbReference>
<dbReference type="PANTHER" id="PTHR10267:SF0">
    <property type="entry name" value="DNA POLYMERASE SUBUNIT GAMMA-1"/>
    <property type="match status" value="1"/>
</dbReference>
<evidence type="ECO:0000256" key="14">
    <source>
        <dbReference type="ARBA" id="ARBA00057053"/>
    </source>
</evidence>
<dbReference type="AlphaFoldDB" id="A0AAE0IC77"/>
<dbReference type="EC" id="2.7.7.7" evidence="4"/>
<feature type="compositionally biased region" description="Polar residues" evidence="15">
    <location>
        <begin position="1194"/>
        <end position="1204"/>
    </location>
</feature>
<dbReference type="Pfam" id="PF18136">
    <property type="entry name" value="DNApol_Exo"/>
    <property type="match status" value="1"/>
</dbReference>
<keyword evidence="6" id="KW-0548">Nucleotidyltransferase</keyword>
<evidence type="ECO:0000256" key="2">
    <source>
        <dbReference type="ARBA" id="ARBA00004173"/>
    </source>
</evidence>
<accession>A0AAE0IC77</accession>
<feature type="region of interest" description="Disordered" evidence="15">
    <location>
        <begin position="1163"/>
        <end position="1204"/>
    </location>
</feature>
<dbReference type="InterPro" id="IPR019760">
    <property type="entry name" value="DNA-dir_DNA_pol_A_CS"/>
</dbReference>
<evidence type="ECO:0000256" key="1">
    <source>
        <dbReference type="ARBA" id="ARBA00001946"/>
    </source>
</evidence>
<dbReference type="GO" id="GO:0006264">
    <property type="term" value="P:mitochondrial DNA replication"/>
    <property type="evidence" value="ECO:0007669"/>
    <property type="project" value="InterPro"/>
</dbReference>
<evidence type="ECO:0000256" key="4">
    <source>
        <dbReference type="ARBA" id="ARBA00012417"/>
    </source>
</evidence>
<dbReference type="SMART" id="SM00482">
    <property type="entry name" value="POLAc"/>
    <property type="match status" value="1"/>
</dbReference>
<comment type="catalytic activity">
    <reaction evidence="13">
        <text>DNA(n) + a 2'-deoxyribonucleoside 5'-triphosphate = DNA(n+1) + diphosphate</text>
        <dbReference type="Rhea" id="RHEA:22508"/>
        <dbReference type="Rhea" id="RHEA-COMP:17339"/>
        <dbReference type="Rhea" id="RHEA-COMP:17340"/>
        <dbReference type="ChEBI" id="CHEBI:33019"/>
        <dbReference type="ChEBI" id="CHEBI:61560"/>
        <dbReference type="ChEBI" id="CHEBI:173112"/>
        <dbReference type="EC" id="2.7.7.7"/>
    </reaction>
</comment>
<feature type="domain" description="DNA-directed DNA polymerase family A palm" evidence="16">
    <location>
        <begin position="718"/>
        <end position="948"/>
    </location>
</feature>
<dbReference type="FunFam" id="1.10.150.20:FF:000035">
    <property type="entry name" value="DNA polymerase gamma, mitochondrial"/>
    <property type="match status" value="1"/>
</dbReference>
<dbReference type="Gene3D" id="3.30.420.390">
    <property type="match status" value="1"/>
</dbReference>
<evidence type="ECO:0000256" key="10">
    <source>
        <dbReference type="ARBA" id="ARBA00023125"/>
    </source>
</evidence>
<feature type="compositionally biased region" description="Low complexity" evidence="15">
    <location>
        <begin position="1103"/>
        <end position="1120"/>
    </location>
</feature>
<dbReference type="GO" id="GO:0008408">
    <property type="term" value="F:3'-5' exonuclease activity"/>
    <property type="evidence" value="ECO:0007669"/>
    <property type="project" value="TreeGrafter"/>
</dbReference>
<dbReference type="GO" id="GO:0003677">
    <property type="term" value="F:DNA binding"/>
    <property type="evidence" value="ECO:0007669"/>
    <property type="project" value="UniProtKB-KW"/>
</dbReference>
<reference evidence="17" key="2">
    <citation type="submission" date="2023-06" db="EMBL/GenBank/DDBJ databases">
        <authorList>
            <consortium name="Lawrence Berkeley National Laboratory"/>
            <person name="Haridas S."/>
            <person name="Hensen N."/>
            <person name="Bonometti L."/>
            <person name="Westerberg I."/>
            <person name="Brannstrom I.O."/>
            <person name="Guillou S."/>
            <person name="Cros-Aarteil S."/>
            <person name="Calhoun S."/>
            <person name="Kuo A."/>
            <person name="Mondo S."/>
            <person name="Pangilinan J."/>
            <person name="Riley R."/>
            <person name="Labutti K."/>
            <person name="Andreopoulos B."/>
            <person name="Lipzen A."/>
            <person name="Chen C."/>
            <person name="Yanf M."/>
            <person name="Daum C."/>
            <person name="Ng V."/>
            <person name="Clum A."/>
            <person name="Steindorff A."/>
            <person name="Ohm R."/>
            <person name="Martin F."/>
            <person name="Silar P."/>
            <person name="Natvig D."/>
            <person name="Lalanne C."/>
            <person name="Gautier V."/>
            <person name="Ament-Velasquez S.L."/>
            <person name="Kruys A."/>
            <person name="Hutchinson M.I."/>
            <person name="Powell A.J."/>
            <person name="Barry K."/>
            <person name="Miller A.N."/>
            <person name="Grigoriev I.V."/>
            <person name="Debuchy R."/>
            <person name="Gladieux P."/>
            <person name="Thoren M.H."/>
            <person name="Johannesson H."/>
        </authorList>
    </citation>
    <scope>NUCLEOTIDE SEQUENCE</scope>
    <source>
        <strain evidence="17">CBS 118394</strain>
    </source>
</reference>
<dbReference type="InterPro" id="IPR043502">
    <property type="entry name" value="DNA/RNA_pol_sf"/>
</dbReference>
<evidence type="ECO:0000256" key="13">
    <source>
        <dbReference type="ARBA" id="ARBA00049244"/>
    </source>
</evidence>
<evidence type="ECO:0000256" key="9">
    <source>
        <dbReference type="ARBA" id="ARBA00022932"/>
    </source>
</evidence>
<comment type="function">
    <text evidence="14">Involved in the replication of mitochondrial DNA.</text>
</comment>
<dbReference type="SUPFAM" id="SSF56672">
    <property type="entry name" value="DNA/RNA polymerases"/>
    <property type="match status" value="1"/>
</dbReference>
<keyword evidence="5" id="KW-0808">Transferase</keyword>
<feature type="compositionally biased region" description="Low complexity" evidence="15">
    <location>
        <begin position="1129"/>
        <end position="1139"/>
    </location>
</feature>
<evidence type="ECO:0000256" key="8">
    <source>
        <dbReference type="ARBA" id="ARBA00022842"/>
    </source>
</evidence>
<dbReference type="GO" id="GO:0003887">
    <property type="term" value="F:DNA-directed DNA polymerase activity"/>
    <property type="evidence" value="ECO:0007669"/>
    <property type="project" value="UniProtKB-KW"/>
</dbReference>
<dbReference type="CDD" id="cd08641">
    <property type="entry name" value="DNA_pol_gammaA"/>
    <property type="match status" value="1"/>
</dbReference>
<keyword evidence="7" id="KW-0235">DNA replication</keyword>
<evidence type="ECO:0000313" key="18">
    <source>
        <dbReference type="Proteomes" id="UP001283341"/>
    </source>
</evidence>
<dbReference type="PROSITE" id="PS00447">
    <property type="entry name" value="DNA_POLYMERASE_A"/>
    <property type="match status" value="1"/>
</dbReference>
<dbReference type="SUPFAM" id="SSF53098">
    <property type="entry name" value="Ribonuclease H-like"/>
    <property type="match status" value="1"/>
</dbReference>
<keyword evidence="18" id="KW-1185">Reference proteome</keyword>
<evidence type="ECO:0000256" key="12">
    <source>
        <dbReference type="ARBA" id="ARBA00031966"/>
    </source>
</evidence>
<proteinExistence type="inferred from homology"/>
<keyword evidence="9" id="KW-0239">DNA-directed DNA polymerase</keyword>
<evidence type="ECO:0000256" key="3">
    <source>
        <dbReference type="ARBA" id="ARBA00007705"/>
    </source>
</evidence>
<dbReference type="FunFam" id="3.30.420.390:FF:000006">
    <property type="entry name" value="DNA polymerase gamma, mitochondrial"/>
    <property type="match status" value="1"/>
</dbReference>
<evidence type="ECO:0000256" key="6">
    <source>
        <dbReference type="ARBA" id="ARBA00022695"/>
    </source>
</evidence>
<reference evidence="17" key="1">
    <citation type="journal article" date="2023" name="Mol. Phylogenet. Evol.">
        <title>Genome-scale phylogeny and comparative genomics of the fungal order Sordariales.</title>
        <authorList>
            <person name="Hensen N."/>
            <person name="Bonometti L."/>
            <person name="Westerberg I."/>
            <person name="Brannstrom I.O."/>
            <person name="Guillou S."/>
            <person name="Cros-Aarteil S."/>
            <person name="Calhoun S."/>
            <person name="Haridas S."/>
            <person name="Kuo A."/>
            <person name="Mondo S."/>
            <person name="Pangilinan J."/>
            <person name="Riley R."/>
            <person name="LaButti K."/>
            <person name="Andreopoulos B."/>
            <person name="Lipzen A."/>
            <person name="Chen C."/>
            <person name="Yan M."/>
            <person name="Daum C."/>
            <person name="Ng V."/>
            <person name="Clum A."/>
            <person name="Steindorff A."/>
            <person name="Ohm R.A."/>
            <person name="Martin F."/>
            <person name="Silar P."/>
            <person name="Natvig D.O."/>
            <person name="Lalanne C."/>
            <person name="Gautier V."/>
            <person name="Ament-Velasquez S.L."/>
            <person name="Kruys A."/>
            <person name="Hutchinson M.I."/>
            <person name="Powell A.J."/>
            <person name="Barry K."/>
            <person name="Miller A.N."/>
            <person name="Grigoriev I.V."/>
            <person name="Debuchy R."/>
            <person name="Gladieux P."/>
            <person name="Hiltunen Thoren M."/>
            <person name="Johannesson H."/>
        </authorList>
    </citation>
    <scope>NUCLEOTIDE SEQUENCE</scope>
    <source>
        <strain evidence="17">CBS 118394</strain>
    </source>
</reference>
<organism evidence="17 18">
    <name type="scientific">Apodospora peruviana</name>
    <dbReference type="NCBI Taxonomy" id="516989"/>
    <lineage>
        <taxon>Eukaryota</taxon>
        <taxon>Fungi</taxon>
        <taxon>Dikarya</taxon>
        <taxon>Ascomycota</taxon>
        <taxon>Pezizomycotina</taxon>
        <taxon>Sordariomycetes</taxon>
        <taxon>Sordariomycetidae</taxon>
        <taxon>Sordariales</taxon>
        <taxon>Lasiosphaeriaceae</taxon>
        <taxon>Apodospora</taxon>
    </lineage>
</organism>
<evidence type="ECO:0000256" key="15">
    <source>
        <dbReference type="SAM" id="MobiDB-lite"/>
    </source>
</evidence>
<dbReference type="EMBL" id="JAUEDM010000003">
    <property type="protein sequence ID" value="KAK3322298.1"/>
    <property type="molecule type" value="Genomic_DNA"/>
</dbReference>
<dbReference type="GO" id="GO:0005760">
    <property type="term" value="C:gamma DNA polymerase complex"/>
    <property type="evidence" value="ECO:0007669"/>
    <property type="project" value="InterPro"/>
</dbReference>
<evidence type="ECO:0000259" key="16">
    <source>
        <dbReference type="SMART" id="SM00482"/>
    </source>
</evidence>
<evidence type="ECO:0000313" key="17">
    <source>
        <dbReference type="EMBL" id="KAK3322298.1"/>
    </source>
</evidence>
<comment type="subcellular location">
    <subcellularLocation>
        <location evidence="2">Mitochondrion</location>
    </subcellularLocation>
</comment>
<dbReference type="InterPro" id="IPR002297">
    <property type="entry name" value="DNA-dir_DNA_pol_A_mt"/>
</dbReference>
<evidence type="ECO:0000256" key="11">
    <source>
        <dbReference type="ARBA" id="ARBA00023128"/>
    </source>
</evidence>
<comment type="similarity">
    <text evidence="3">Belongs to the DNA polymerase type-A family.</text>
</comment>
<dbReference type="InterPro" id="IPR012337">
    <property type="entry name" value="RNaseH-like_sf"/>
</dbReference>
<gene>
    <name evidence="17" type="ORF">B0H66DRAFT_553931</name>
</gene>
<dbReference type="InterPro" id="IPR001098">
    <property type="entry name" value="DNA-dir_DNA_pol_A_palm_dom"/>
</dbReference>
<keyword evidence="11" id="KW-0496">Mitochondrion</keyword>
<dbReference type="PANTHER" id="PTHR10267">
    <property type="entry name" value="DNA POLYMERASE SUBUNIT GAMMA-1"/>
    <property type="match status" value="1"/>
</dbReference>
<protein>
    <recommendedName>
        <fullName evidence="4">DNA-directed DNA polymerase</fullName>
        <ecNumber evidence="4">2.7.7.7</ecNumber>
    </recommendedName>
    <alternativeName>
        <fullName evidence="12">Mitochondrial DNA polymerase catalytic subunit</fullName>
    </alternativeName>
</protein>
<comment type="cofactor">
    <cofactor evidence="1">
        <name>Mg(2+)</name>
        <dbReference type="ChEBI" id="CHEBI:18420"/>
    </cofactor>
</comment>
<evidence type="ECO:0000256" key="5">
    <source>
        <dbReference type="ARBA" id="ARBA00022679"/>
    </source>
</evidence>
<dbReference type="InterPro" id="IPR047580">
    <property type="entry name" value="POLG_palm_dom"/>
</dbReference>
<comment type="caution">
    <text evidence="17">The sequence shown here is derived from an EMBL/GenBank/DDBJ whole genome shotgun (WGS) entry which is preliminary data.</text>
</comment>
<evidence type="ECO:0000256" key="7">
    <source>
        <dbReference type="ARBA" id="ARBA00022705"/>
    </source>
</evidence>
<keyword evidence="8" id="KW-0460">Magnesium</keyword>
<dbReference type="Pfam" id="PF00476">
    <property type="entry name" value="DNA_pol_A"/>
    <property type="match status" value="1"/>
</dbReference>
<feature type="region of interest" description="Disordered" evidence="15">
    <location>
        <begin position="1092"/>
        <end position="1139"/>
    </location>
</feature>
<name>A0AAE0IC77_9PEZI</name>
<dbReference type="InterPro" id="IPR041336">
    <property type="entry name" value="DNApol_Exo"/>
</dbReference>
<dbReference type="Gene3D" id="1.10.150.20">
    <property type="entry name" value="5' to 3' exonuclease, C-terminal subdomain"/>
    <property type="match status" value="1"/>
</dbReference>
<sequence>MLSPVRAFAGRDATARCTSIRLARHAAALRPHFRALIQSRWQSAVATTQEDAAPDVSASAGASLSVASPARFNRVGVQQLSTHLYNQLFPVGDPYPPTEELIELSRKHLKQHDLLDKNNDKSAPVGFDLPPLAGQTLDEHFHKLGIDAAEPFLTHAKRFARSNLPSKPRKWVHKSCWTKYYSDGRTESVAAPEGNMLAFDTEVMWKDSPFAVMACAASPDAWYAWLSPWLLGETENDRQLIPLGDATVERVVVGHNVGYDRARILEEYDLAQTRNAFLDTMSLHVAVNGMCSQQRPTWMKHKKNRELREKIAKETSSFELTELLENNAFTHEEAELWVERSSINSLRDVAKFHLDITIDKEIRNSFGELDREGVVGKLDELLTYCAADVAITHRVYQIVFPNFLQVCPHPVSFAALRHLSSVILPINKSWDAYLANSEATYHRLSDAVQERLVSLAEKALEVKGDADKWSNDPWLQQLDWSGQEIKMVKGKRKNDPPRPALRQKMPGMPKWYKDLFPQVDGPINISVRTRIAPLLLRLSWEGYPVFWSDKYGWTFRVPREDTAKFTARLLSPCNFADGEDDKALKEDVLHSYFKLPHKDGPLARCANPMAKGYLMYFEKGTLSSEYAYAKEALEMNASCSYWISARDRIKSQLAVYENDLPPSAFTKPGDLTHNDQKPGDASVSGFILPQIIPMGTVTRRAVENTWLTASNAKKNRVGSELKAMVRAPPGHVFVGADVDSEELWIASVVGDATFRLHGGNAIGFMTLEGTKAAGTDLHSRTAAILGITRNDAKVFNYGRIYGAGLRFAAQLLRQFNPSLSEKETLAIASKLYTTTKGTKTNRKSLYKRPFWRGGTESFVFNKLEEFAEQERPRTPVLGAGITEALMGRFISKGGYLTSRINWAIQSSGVDYLHLLIVAMDYLVRRFNIEARLAITVHDEIRYLVKEHDKYRAAMALQVANLWTRTMFAQQVGIYDLPQSCAFFSTIDIDRVLRKEVDMDCVTPSNPVAIPPGESIDIVGLLEMGDKARLDLNVVPDPSLAPRLEGIQYTPRKPVMQALHEDADGGSSDPGKEARFIRAQITSNENELREILKETRKPSPSPSSPSSSSSASGTSSSTGGTVAAKKTNTSGVVKSSSGSKKSVLPYYSQAKLMPAQREPMSVTEAMGYGGTSRWKSWDQRVASSSSMKYYPNGGARSNNAANKTG</sequence>
<dbReference type="Gene3D" id="3.30.70.370">
    <property type="match status" value="1"/>
</dbReference>
<dbReference type="FunFam" id="3.30.420.390:FF:000003">
    <property type="entry name" value="DNA polymerase gamma, mitochondrial"/>
    <property type="match status" value="1"/>
</dbReference>
<keyword evidence="10" id="KW-0238">DNA-binding</keyword>